<dbReference type="GO" id="GO:0000209">
    <property type="term" value="P:protein polyubiquitination"/>
    <property type="evidence" value="ECO:0007669"/>
    <property type="project" value="TreeGrafter"/>
</dbReference>
<dbReference type="InterPro" id="IPR035983">
    <property type="entry name" value="Hect_E3_ubiquitin_ligase"/>
</dbReference>
<keyword evidence="5" id="KW-0813">Transport</keyword>
<feature type="compositionally biased region" description="Basic and acidic residues" evidence="13">
    <location>
        <begin position="2369"/>
        <end position="2385"/>
    </location>
</feature>
<dbReference type="Gene3D" id="1.25.10.10">
    <property type="entry name" value="Leucine-rich Repeat Variant"/>
    <property type="match status" value="1"/>
</dbReference>
<dbReference type="Gene3D" id="3.90.1750.10">
    <property type="entry name" value="Hect, E3 ligase catalytic domains"/>
    <property type="match status" value="1"/>
</dbReference>
<protein>
    <recommendedName>
        <fullName evidence="4">HECT-type E3 ubiquitin transferase</fullName>
        <ecNumber evidence="4">2.3.2.26</ecNumber>
    </recommendedName>
    <alternativeName>
        <fullName evidence="11">HECT-type E3 ubiquitin transferase TOM1</fullName>
    </alternativeName>
</protein>
<dbReference type="UniPathway" id="UPA00143"/>
<sequence length="5015" mass="565126">MTKIKPTLIPNRRQTSLSEPLNEFSKLLETCSLKDLPKHLNKFAAESWNRPRGDLYHWIPVLNRFDEILENAIKDDSLDAEYIKPKSIYSKKEKLIVSIIDFTTFLLDNCSNRSLYSSATHLTLLLNYNSIPVVLSSLKLCVRIGLRYAQSRAGKSAAIAIDSTRILKFVTSLPKSCLDSATGEIREISLYNLVDESFDISSDYKTLSFQYYNVKHNEDANLNVPTSKFKSKNVNVSQDEHSVEGVQTFTLSRKEVKKLSDDEIIAKVCKILPKESWTDAMNALRVTRAFGSNKMKLRHRLVEIKCLSIAFVSCVFSDNALQSRVFTLEPHLIQYLAELIHPDKTVPVSIRISALDALESIRQQRTRLPDVLAALNANVNHGTLMYILRNIIKTLENSEAIDELYADRLFSLVHMLSVSQNAGQMLVTAGIVPLLIKIMSLNSLSLRIQSMSVGLLDHLIYGIQSAFPAFNDENGLKVLIDAVERETNYNLIPENQGPIPSYCVVDFKMSYRRSQWLRTNLVDSSILLSAGKILRQPEVFGSSVVTSCLNIVYTTLNNEPTSYPIISEAGLIDSFIESLPKLLNLVSSDILTTIPLTIGAICLNSEGMKLIIKENIFEKVFSVFNSAVHSKEIASVEVGATLGTYCEELTRHYPSLSDTIMDGVIKTLDKVLIFGENDSTNGVKFFNSLEDISMTGSEVSEEELQAVSDTSLIATFIENIGNFLDGFLANKNVSTTFLKRGGMDLIVRIFMLPNLPYDFPASTGAYILNTVLRTLCETDVDAFFSAVTPRLKLALSDLNDFMCASPASNSLLDELYQSSENSTKLMKSMVVAHTFSCSISDVFFHPLSLQGKTFPILSTESHNLLKALGRLQRKCMWESVKLVNSIPQNWDNATDTSLYDEIPSPFAPFFSPSKEESKKAEESINQRDPKFRNLKAVRTLLNRIPVAITRVFLVFSKLCSGRKILDSKDRKFGIMLAEYIASVLVDNLNYIKIDEADSELERYNKVSYIYAAIFSNNQVVLDEHRGSPQIQTAVVVFLKQLGGLGNLCNILCRYSSLIHGYSPPSDVKNISQLSSKTNVIVFNVVKTILQFFLYITSSKVTVDNPQTVALSSRGSATLPGHFDPAQFMVEIRITILYHLKTFWESDDLPSISSSIVKGIIMVIAKIFTKTGEEMPQNKTSEPFTLCWEDFAPAADYKVKALVAAGASEEDAKKALTESNDAMLLAQEKLGLPSSEVLDVVLPSRKSYVIVDDKGEKLFTLAHLNKMRDCIKSSLVDQSLEILHSHRDTVFGLFDLYKSVYFPFQANAMAKTSASVIEELIDAFNTLTQAILSFDSQFEEDAATLADLLHLFGLLINETDVLQAVARDLGDSTDVFISLLTSEKANEKVWYTKCLLIVERLLSYYSVPVKEKKKYNDLFFDRHETIVPCMTADQRTQLFEAIGKPISIKDDSTAVALGRVYVLLSNEHASAVELLNRGCVLSLMECVRRYASSKSIESIRTSLLIIFRNIVETDEHVKTLMKTQIKGWYELSRSKNPSVDSLISSHKHLVARSPRLFVEVCSEILMLSPAKAMVPHSRERSILLKPEAATSKLDTDVKKLKDDTEMIDIDDNVTAIDSSSSGLKRNETNLLKPLFVKNPSGIIKLLLTELLSLKKEDIFTESDQDFEIDEETKEKKPTFKIENHTGYYYSSFILQALTELLASYFQCKLEFINFSKKNHAGSLQKPKSTALNFFFYDLLFGDNIVKIAGSKDEANDAFRMKYCISQLAITALFTLVSTPKEKYNHAPEEADSDITFVRKFTIECLAKTFQSVLTSSDPINIKYARLGAFGELVTRFLLSRSNQATGSVLSSLVTQQDSPILAKLMYEKNFAAILTSTLSELDLNFPTSRKLIKVLLKPLGKLSGLSVEKNQLADLEQANGDNEEEDDGVASDDEESDRDDTPDLFRNSTLGMYNVQEQIYNEDGDEDIEVNGDDDSDIEISSDEDEEMDYDDDEIQSDIEEEDDDITVSDNRINYDDDDVDEDSEVEIDDNDSVIELITDSDSENDEEMEDDDEGDYGEMEPYEDEDDDEWDSVDESDEEETPSNARSSQLDAQNTLRQIASVFSGGRQELDDLEAEMDSLDEVEASLNNEASDSGDDSEDIERQLGEDQSWLTHNDHDLLNGGLDTQVRRQLENDFSQVFRSPFRAIRNGGSERSSRLEAVSNPLLTQNSDSTGDARPTLIVTHPNRVSNSGTNDPAIDDLYNLLARGRGTSDTFGDVRVEVEGPGGAVNPRDLQNLMYAGSTNRGKGVREDPLSVIQKLTPVSTNGRWLEYCEMFKVFTQPPIYIRVLTAIVNELFPAALEADKLIEEKRKELETKLAEETQRREALRLKEEQENEDKRCRENEEVASSSAIQVDRSASHGDSIMSDTISDPHIGGSATEPVMLTIAGREYDVSSLGIDPSFFDALPEDMREEVFTQQIYQHVQNVREASNDGSTSVSNVIDPEFLNALPSHIREELMAEEAFEARQNVQQNGARTSAAAAVTPADIDLSFLDSLDPVLREALLRESGATNVWSATNGLDISVNDAPSDFLEIIRSNGIPFNTVREPTKSEKRKVSAFSTLHFVEKPGIASLIRLLYLPQSVFQRDTLHELLLNICRNGQSRADIANIILYILQDGCFDKAAMEKSFAHLTNRARSSTAVSCGQQAAFVKGSVDQKNNTKLINKPGNADICSEATPVLVMTQVLDALEYLVRYNNHFRYYFLREHDQQVASKVYNKSKGKGKEAEVLRETKYPINIILSLLEKQLIKSGDSTMELMATLLQEITRPLQVLNKASGDVSSVDKSSESMKPETEESTTVPASASSQEPAKELEKESGKTGKKLPKDLIPPYIPESNLRLIVNILTAKECSSRTFQQTLTAMQHFSNVPMAKDVFGSELAKQAVKLGKALIGSLKDLCDQVEKAKSADEVQGIALDDFSSASSDQAKLLRVLTAIDYLFDSWESTTTSAFTKTDTKGNKALTTLYESLTMGPLWGALSDTLKIIQDRNDLIHVATVLLPLMEALMVVCKHSRVKDTSLREAQKFEAKKYDIATEPVENLFFTFTDEHKKILNQMVRTNPKLMSGSFSILVKNSKVLDFDNKRNYFNRRMHNRADRKNSPTIQLNVRRDQVFLDSYRSLFFKKEFKEARLNIRFQGEEGVDAGGVTREWYQVLARQIFNPDYALFTPVASDQTTFHPNRISWVNPEHLSFFKFVGRIIGKAIYDGRVLDCHFSRAVYKKILGKTVSLKDMETLDLDYYKSLVWMMENDITDIITETMSIDTDDYGEQKTIDLIPNGRDIPVTEENKHEYVRLVCEYRLITSVQEQMDNLLEGFHDIIPEDIIAIFDEQELELLISGMPDIDIEDWRNNTEYRNYTVNSPQVQWFWRAVRSFDAEERAKLLQFSTGTSKVPLSGFKALEGRNGVYKFNISRDYGNKDRLPSSHTCFNQVDLPEYDTYETLRQALLLAIMEGSEGIQSTNSSDCAIKSKATGFQFCILGYNLISARSISSKSIQSRSKDKGSQGHKVEADKVKIKEILNSPENYETNSKKKDVNFKFAQNSHIKVDRVSNQQFPTSSSIQWSHLSPNLKLSFLPEILSMVSCIGDSPIDKQSYNNLINRWIVENFVIANYRAVLQLYLVNRSNGVFRLTLPEAIQSILDSYKAVGSQHYKSINIANFVREDTEHQDNKLTHFKSKIGLIECQLIYIRNLLSSAYDYNFLRGASTGFTSASQVRGSNGELTSIARAQSLYKTKCHALVSVLQDIITNINGMIVNYPNDCATVKLEALTLLHKIGVNSNHWSDLDKLDLKYFEITEHYKIWIENLIKNQGYQFAISRFKDMNGMIPEYAQFQLHLASKEFQVAQQMYRSRIKDLSSLKSSKLANYWIQALADYGYVEKAVEVLNQSLGLNSNFDKKKPGMIFLTISTMGQRITNQKNHNSGFQLESQTIDSLIQASVGTKAGRQFIERLFSLSRFIDVSAKSRSAYLAYLLKYSDDIDRRVKVFCVMQSFVNKKQSPYLPVLFETIDYLIVQGDIDTAMRFLTCCLTLDKDYGSSRFAFSHFLLSEYLSRMLNSISENNLWNESRINAVVTLFDTIYISNTSTSVFDTNSILFPSGSPAKPGMKLLQAFWKYKRLARPAKSNSDSEKPKLNSSGTVPNEDALSIKLLRLHLRAVSCHYSHISDTKPFESENENQWTNRKLLLLAKEIYDKGLTLPFSLEVWFYYYLDHYMPNNVPINKKPDIAMDKSEGSINYCGQLKKRIRKQFNAMYGVANQKDFFDDIYSHIDEWNDDPMASNIIKRNPVICNLESYADTLISNKKLTDRQVFEKISQNLLEIEDGYCPINVYRKLLARCSYLHAKDVDKHLKSQRSCEATLVLNSKDVITDILKLANRSIATMKANLNCQRYYKKLILDELICLSVDLPGICFAETMKHYDDVIGLCGLKPSTRSYLNLIHNFDLPSKYLSLNSLSGDSSRQTISNNSVTLTQLESVLSEHKNKLVLLVNEALMNEFDGRRLISASFHQTVLNKFNALGDYGCSLQYYKRIVEPRKYEINFGPAAKYINYEVAKSYCHKGDFKGLEKFLEGLVASNSRGKPDFSASILPFSYTIQYMLDSPQVSGSIMDKNYDKLLLYISDMILGKSWSHGLQVDQVFLDLFITALSRRASRIQKWASDSKFYGARLEELVEWYHKLGFNSDDTLAWHAKIVYAYSKSEDHKGLEVAYEYAYKIINTSFSSSSSLSTELLVSRDMIIFQALIQGYLEAMGKKSSISIVNVSYYKLIVRLVTQGFGSPFSLSGPLTTVPKLSDEIQGQLIRAVFLDATIHTVNSTSNIFTFNRVCDARNMGVLRAKVIFEAFEASSTVGRETLEAMVRVYLAQGDRTSAKVLISEYSFNESRNSTLSQNVISMPLVSGPVRESSWNALFIEFDKFSQAIVTTSGVNGPVIAAKNVKTQKGIFSGGENKLNNDKFTNFNLEQYRAMRNNCQFEYIKPRKYLLAQSVVRNL</sequence>
<feature type="compositionally biased region" description="Basic and acidic residues" evidence="13">
    <location>
        <begin position="2847"/>
        <end position="2857"/>
    </location>
</feature>
<dbReference type="PANTHER" id="PTHR11254:SF67">
    <property type="entry name" value="E3 UBIQUITIN-PROTEIN LIGASE HUWE1"/>
    <property type="match status" value="1"/>
</dbReference>
<comment type="similarity">
    <text evidence="10">Belongs to the UPL family. TOM1/PTR1 subfamily.</text>
</comment>
<comment type="catalytic activity">
    <reaction evidence="1">
        <text>S-ubiquitinyl-[E2 ubiquitin-conjugating enzyme]-L-cysteine + [acceptor protein]-L-lysine = [E2 ubiquitin-conjugating enzyme]-L-cysteine + N(6)-ubiquitinyl-[acceptor protein]-L-lysine.</text>
        <dbReference type="EC" id="2.3.2.26"/>
    </reaction>
</comment>
<dbReference type="GO" id="GO:0005634">
    <property type="term" value="C:nucleus"/>
    <property type="evidence" value="ECO:0007669"/>
    <property type="project" value="UniProtKB-SubCell"/>
</dbReference>
<dbReference type="GO" id="GO:0061630">
    <property type="term" value="F:ubiquitin protein ligase activity"/>
    <property type="evidence" value="ECO:0007669"/>
    <property type="project" value="UniProtKB-EC"/>
</dbReference>
<gene>
    <name evidence="15" type="ORF">NADFUDRAFT_52972</name>
</gene>
<dbReference type="Gene3D" id="3.30.2160.10">
    <property type="entry name" value="Hect, E3 ligase catalytic domain"/>
    <property type="match status" value="1"/>
</dbReference>
<keyword evidence="8" id="KW-0509">mRNA transport</keyword>
<evidence type="ECO:0000256" key="7">
    <source>
        <dbReference type="ARBA" id="ARBA00022786"/>
    </source>
</evidence>
<dbReference type="InterPro" id="IPR050409">
    <property type="entry name" value="E3_ubiq-protein_ligase"/>
</dbReference>
<feature type="region of interest" description="Disordered" evidence="13">
    <location>
        <begin position="2369"/>
        <end position="2417"/>
    </location>
</feature>
<organism evidence="15 16">
    <name type="scientific">Nadsonia fulvescens var. elongata DSM 6958</name>
    <dbReference type="NCBI Taxonomy" id="857566"/>
    <lineage>
        <taxon>Eukaryota</taxon>
        <taxon>Fungi</taxon>
        <taxon>Dikarya</taxon>
        <taxon>Ascomycota</taxon>
        <taxon>Saccharomycotina</taxon>
        <taxon>Dipodascomycetes</taxon>
        <taxon>Dipodascales</taxon>
        <taxon>Dipodascales incertae sedis</taxon>
        <taxon>Nadsonia</taxon>
    </lineage>
</organism>
<accession>A0A1E3PGK5</accession>
<feature type="region of interest" description="Disordered" evidence="13">
    <location>
        <begin position="2815"/>
        <end position="2866"/>
    </location>
</feature>
<dbReference type="PANTHER" id="PTHR11254">
    <property type="entry name" value="HECT DOMAIN UBIQUITIN-PROTEIN LIGASE"/>
    <property type="match status" value="1"/>
</dbReference>
<evidence type="ECO:0000259" key="14">
    <source>
        <dbReference type="PROSITE" id="PS50237"/>
    </source>
</evidence>
<dbReference type="CDD" id="cd00078">
    <property type="entry name" value="HECTc"/>
    <property type="match status" value="1"/>
</dbReference>
<dbReference type="STRING" id="857566.A0A1E3PGK5"/>
<evidence type="ECO:0000313" key="16">
    <source>
        <dbReference type="Proteomes" id="UP000095009"/>
    </source>
</evidence>
<feature type="compositionally biased region" description="Polar residues" evidence="13">
    <location>
        <begin position="2082"/>
        <end position="2093"/>
    </location>
</feature>
<dbReference type="GO" id="GO:0006511">
    <property type="term" value="P:ubiquitin-dependent protein catabolic process"/>
    <property type="evidence" value="ECO:0007669"/>
    <property type="project" value="TreeGrafter"/>
</dbReference>
<comment type="subcellular location">
    <subcellularLocation>
        <location evidence="2">Nucleus</location>
    </subcellularLocation>
</comment>
<feature type="compositionally biased region" description="Acidic residues" evidence="13">
    <location>
        <begin position="1959"/>
        <end position="2006"/>
    </location>
</feature>
<feature type="compositionally biased region" description="Polar residues" evidence="13">
    <location>
        <begin position="1945"/>
        <end position="1958"/>
    </location>
</feature>
<evidence type="ECO:0000256" key="1">
    <source>
        <dbReference type="ARBA" id="ARBA00000885"/>
    </source>
</evidence>
<keyword evidence="16" id="KW-1185">Reference proteome</keyword>
<dbReference type="InterPro" id="IPR025527">
    <property type="entry name" value="HUWE1/Rev1_UBM"/>
</dbReference>
<dbReference type="SMART" id="SM00119">
    <property type="entry name" value="HECTc"/>
    <property type="match status" value="1"/>
</dbReference>
<dbReference type="Pfam" id="PF00632">
    <property type="entry name" value="HECT"/>
    <property type="match status" value="1"/>
</dbReference>
<evidence type="ECO:0000256" key="10">
    <source>
        <dbReference type="ARBA" id="ARBA00034494"/>
    </source>
</evidence>
<evidence type="ECO:0000256" key="2">
    <source>
        <dbReference type="ARBA" id="ARBA00004123"/>
    </source>
</evidence>
<dbReference type="InterPro" id="IPR010309">
    <property type="entry name" value="E3_Ub_ligase_DUF908"/>
</dbReference>
<keyword evidence="9" id="KW-0539">Nucleus</keyword>
<feature type="domain" description="HECT" evidence="14">
    <location>
        <begin position="3154"/>
        <end position="3494"/>
    </location>
</feature>
<feature type="compositionally biased region" description="Acidic residues" evidence="13">
    <location>
        <begin position="1920"/>
        <end position="1941"/>
    </location>
</feature>
<evidence type="ECO:0000256" key="9">
    <source>
        <dbReference type="ARBA" id="ARBA00023242"/>
    </source>
</evidence>
<evidence type="ECO:0000256" key="11">
    <source>
        <dbReference type="ARBA" id="ARBA00076267"/>
    </source>
</evidence>
<feature type="region of interest" description="Disordered" evidence="13">
    <location>
        <begin position="1914"/>
        <end position="2093"/>
    </location>
</feature>
<dbReference type="OrthoDB" id="8068875at2759"/>
<dbReference type="SUPFAM" id="SSF56204">
    <property type="entry name" value="Hect, E3 ligase catalytic domain"/>
    <property type="match status" value="1"/>
</dbReference>
<evidence type="ECO:0000256" key="3">
    <source>
        <dbReference type="ARBA" id="ARBA00004906"/>
    </source>
</evidence>
<dbReference type="Proteomes" id="UP000095009">
    <property type="component" value="Unassembled WGS sequence"/>
</dbReference>
<dbReference type="SUPFAM" id="SSF48371">
    <property type="entry name" value="ARM repeat"/>
    <property type="match status" value="1"/>
</dbReference>
<dbReference type="FunFam" id="3.90.1750.10:FF:000003">
    <property type="entry name" value="E3 ubiquitin-protein ligase UPL1"/>
    <property type="match status" value="1"/>
</dbReference>
<dbReference type="InterPro" id="IPR010314">
    <property type="entry name" value="E3_Ub_ligase_DUF913"/>
</dbReference>
<feature type="compositionally biased region" description="Acidic residues" evidence="13">
    <location>
        <begin position="2015"/>
        <end position="2081"/>
    </location>
</feature>
<evidence type="ECO:0000313" key="15">
    <source>
        <dbReference type="EMBL" id="ODQ63987.1"/>
    </source>
</evidence>
<dbReference type="Pfam" id="PF14377">
    <property type="entry name" value="UBM"/>
    <property type="match status" value="3"/>
</dbReference>
<keyword evidence="7 12" id="KW-0833">Ubl conjugation pathway</keyword>
<evidence type="ECO:0000256" key="4">
    <source>
        <dbReference type="ARBA" id="ARBA00012485"/>
    </source>
</evidence>
<name>A0A1E3PGK5_9ASCO</name>
<dbReference type="InterPro" id="IPR016024">
    <property type="entry name" value="ARM-type_fold"/>
</dbReference>
<reference evidence="15 16" key="1">
    <citation type="journal article" date="2016" name="Proc. Natl. Acad. Sci. U.S.A.">
        <title>Comparative genomics of biotechnologically important yeasts.</title>
        <authorList>
            <person name="Riley R."/>
            <person name="Haridas S."/>
            <person name="Wolfe K.H."/>
            <person name="Lopes M.R."/>
            <person name="Hittinger C.T."/>
            <person name="Goeker M."/>
            <person name="Salamov A.A."/>
            <person name="Wisecaver J.H."/>
            <person name="Long T.M."/>
            <person name="Calvey C.H."/>
            <person name="Aerts A.L."/>
            <person name="Barry K.W."/>
            <person name="Choi C."/>
            <person name="Clum A."/>
            <person name="Coughlan A.Y."/>
            <person name="Deshpande S."/>
            <person name="Douglass A.P."/>
            <person name="Hanson S.J."/>
            <person name="Klenk H.-P."/>
            <person name="LaButti K.M."/>
            <person name="Lapidus A."/>
            <person name="Lindquist E.A."/>
            <person name="Lipzen A.M."/>
            <person name="Meier-Kolthoff J.P."/>
            <person name="Ohm R.A."/>
            <person name="Otillar R.P."/>
            <person name="Pangilinan J.L."/>
            <person name="Peng Y."/>
            <person name="Rokas A."/>
            <person name="Rosa C.A."/>
            <person name="Scheuner C."/>
            <person name="Sibirny A.A."/>
            <person name="Slot J.C."/>
            <person name="Stielow J.B."/>
            <person name="Sun H."/>
            <person name="Kurtzman C.P."/>
            <person name="Blackwell M."/>
            <person name="Grigoriev I.V."/>
            <person name="Jeffries T.W."/>
        </authorList>
    </citation>
    <scope>NUCLEOTIDE SEQUENCE [LARGE SCALE GENOMIC DNA]</scope>
    <source>
        <strain evidence="15 16">DSM 6958</strain>
    </source>
</reference>
<evidence type="ECO:0000256" key="12">
    <source>
        <dbReference type="PROSITE-ProRule" id="PRU00104"/>
    </source>
</evidence>
<evidence type="ECO:0000256" key="5">
    <source>
        <dbReference type="ARBA" id="ARBA00022448"/>
    </source>
</evidence>
<dbReference type="EMBL" id="KV454413">
    <property type="protein sequence ID" value="ODQ63987.1"/>
    <property type="molecule type" value="Genomic_DNA"/>
</dbReference>
<keyword evidence="6" id="KW-0808">Transferase</keyword>
<dbReference type="Pfam" id="PF06025">
    <property type="entry name" value="DUF913"/>
    <property type="match status" value="1"/>
</dbReference>
<dbReference type="GO" id="GO:0005737">
    <property type="term" value="C:cytoplasm"/>
    <property type="evidence" value="ECO:0007669"/>
    <property type="project" value="TreeGrafter"/>
</dbReference>
<dbReference type="EC" id="2.3.2.26" evidence="4"/>
<proteinExistence type="inferred from homology"/>
<dbReference type="FunFam" id="3.30.2410.10:FF:000004">
    <property type="entry name" value="E3 ubiquitin-protein ligase HUWE1, variant"/>
    <property type="match status" value="1"/>
</dbReference>
<evidence type="ECO:0000256" key="6">
    <source>
        <dbReference type="ARBA" id="ARBA00022679"/>
    </source>
</evidence>
<feature type="active site" description="Glycyl thioester intermediate" evidence="12">
    <location>
        <position position="3461"/>
    </location>
</feature>
<evidence type="ECO:0000256" key="13">
    <source>
        <dbReference type="SAM" id="MobiDB-lite"/>
    </source>
</evidence>
<dbReference type="Pfam" id="PF06012">
    <property type="entry name" value="DUF908"/>
    <property type="match status" value="1"/>
</dbReference>
<dbReference type="InterPro" id="IPR000569">
    <property type="entry name" value="HECT_dom"/>
</dbReference>
<dbReference type="Gene3D" id="3.30.2410.10">
    <property type="entry name" value="Hect, E3 ligase catalytic domain"/>
    <property type="match status" value="1"/>
</dbReference>
<feature type="compositionally biased region" description="Basic and acidic residues" evidence="13">
    <location>
        <begin position="2823"/>
        <end position="2832"/>
    </location>
</feature>
<feature type="compositionally biased region" description="Polar residues" evidence="13">
    <location>
        <begin position="2835"/>
        <end position="2846"/>
    </location>
</feature>
<dbReference type="GO" id="GO:0051028">
    <property type="term" value="P:mRNA transport"/>
    <property type="evidence" value="ECO:0007669"/>
    <property type="project" value="UniProtKB-KW"/>
</dbReference>
<evidence type="ECO:0000256" key="8">
    <source>
        <dbReference type="ARBA" id="ARBA00022816"/>
    </source>
</evidence>
<dbReference type="InterPro" id="IPR011989">
    <property type="entry name" value="ARM-like"/>
</dbReference>
<dbReference type="PROSITE" id="PS50237">
    <property type="entry name" value="HECT"/>
    <property type="match status" value="1"/>
</dbReference>
<dbReference type="FunFam" id="3.30.2160.10:FF:000001">
    <property type="entry name" value="E3 ubiquitin-protein ligase NEDD4-like"/>
    <property type="match status" value="1"/>
</dbReference>
<comment type="pathway">
    <text evidence="3">Protein modification; protein ubiquitination.</text>
</comment>